<protein>
    <submittedName>
        <fullName evidence="2">Uncharacterized protein</fullName>
    </submittedName>
</protein>
<dbReference type="RefSeq" id="WP_165297512.1">
    <property type="nucleotide sequence ID" value="NZ_JAAKZZ010000034.1"/>
</dbReference>
<evidence type="ECO:0000313" key="3">
    <source>
        <dbReference type="Proteomes" id="UP000477722"/>
    </source>
</evidence>
<sequence>MGHSTDLKPASSAVNADSTDTSDFAETVAHVLSRLADHFTDTRPTEPMEQSTLLVGISAQAYTVCGRSIGSRAAHIARAALSCAPAQPDGITRGEYALHLRRTLGTEPTLVGSHAAGSAKPESK</sequence>
<keyword evidence="3" id="KW-1185">Reference proteome</keyword>
<reference evidence="2 3" key="1">
    <citation type="submission" date="2020-02" db="EMBL/GenBank/DDBJ databases">
        <title>Whole-genome analyses of novel actinobacteria.</title>
        <authorList>
            <person name="Sahin N."/>
            <person name="Tatar D."/>
        </authorList>
    </citation>
    <scope>NUCLEOTIDE SEQUENCE [LARGE SCALE GENOMIC DNA]</scope>
    <source>
        <strain evidence="2 3">SB3404</strain>
    </source>
</reference>
<gene>
    <name evidence="2" type="ORF">G5C65_05695</name>
</gene>
<comment type="caution">
    <text evidence="2">The sequence shown here is derived from an EMBL/GenBank/DDBJ whole genome shotgun (WGS) entry which is preliminary data.</text>
</comment>
<dbReference type="EMBL" id="JAAKZZ010000034">
    <property type="protein sequence ID" value="NGO67856.1"/>
    <property type="molecule type" value="Genomic_DNA"/>
</dbReference>
<organism evidence="2 3">
    <name type="scientific">Streptomyces boncukensis</name>
    <dbReference type="NCBI Taxonomy" id="2711219"/>
    <lineage>
        <taxon>Bacteria</taxon>
        <taxon>Bacillati</taxon>
        <taxon>Actinomycetota</taxon>
        <taxon>Actinomycetes</taxon>
        <taxon>Kitasatosporales</taxon>
        <taxon>Streptomycetaceae</taxon>
        <taxon>Streptomyces</taxon>
    </lineage>
</organism>
<dbReference type="AlphaFoldDB" id="A0A6G4WRG4"/>
<feature type="region of interest" description="Disordered" evidence="1">
    <location>
        <begin position="1"/>
        <end position="20"/>
    </location>
</feature>
<evidence type="ECO:0000313" key="2">
    <source>
        <dbReference type="EMBL" id="NGO67856.1"/>
    </source>
</evidence>
<proteinExistence type="predicted"/>
<dbReference type="Proteomes" id="UP000477722">
    <property type="component" value="Unassembled WGS sequence"/>
</dbReference>
<accession>A0A6G4WRG4</accession>
<name>A0A6G4WRG4_9ACTN</name>
<evidence type="ECO:0000256" key="1">
    <source>
        <dbReference type="SAM" id="MobiDB-lite"/>
    </source>
</evidence>